<dbReference type="EMBL" id="VSSQ01035629">
    <property type="protein sequence ID" value="MPM87905.1"/>
    <property type="molecule type" value="Genomic_DNA"/>
</dbReference>
<dbReference type="AlphaFoldDB" id="A0A645DFB1"/>
<gene>
    <name evidence="1" type="ORF">SDC9_135006</name>
</gene>
<comment type="caution">
    <text evidence="1">The sequence shown here is derived from an EMBL/GenBank/DDBJ whole genome shotgun (WGS) entry which is preliminary data.</text>
</comment>
<organism evidence="1">
    <name type="scientific">bioreactor metagenome</name>
    <dbReference type="NCBI Taxonomy" id="1076179"/>
    <lineage>
        <taxon>unclassified sequences</taxon>
        <taxon>metagenomes</taxon>
        <taxon>ecological metagenomes</taxon>
    </lineage>
</organism>
<accession>A0A645DFB1</accession>
<proteinExistence type="predicted"/>
<evidence type="ECO:0000313" key="1">
    <source>
        <dbReference type="EMBL" id="MPM87905.1"/>
    </source>
</evidence>
<name>A0A645DFB1_9ZZZZ</name>
<reference evidence="1" key="1">
    <citation type="submission" date="2019-08" db="EMBL/GenBank/DDBJ databases">
        <authorList>
            <person name="Kucharzyk K."/>
            <person name="Murdoch R.W."/>
            <person name="Higgins S."/>
            <person name="Loffler F."/>
        </authorList>
    </citation>
    <scope>NUCLEOTIDE SEQUENCE</scope>
</reference>
<protein>
    <submittedName>
        <fullName evidence="1">Uncharacterized protein</fullName>
    </submittedName>
</protein>
<sequence>MLSRIVDVLPCNADYLLGFEDKPTYSEAYISEQTGLSDQAVSKLIRFHDELCQLYDENTYLKMKPYMITIARLASEFILSDQFVEILSMAIGSAMFQVEKEIEQLKDNLARSKNEDILTDRAEKTIASIYSITNKATSPGMKYDLMISAAKQQAMEKFGNFFESFVSSQNEAVRFERKANGEH</sequence>